<evidence type="ECO:0000313" key="3">
    <source>
        <dbReference type="EMBL" id="CAD7602102.1"/>
    </source>
</evidence>
<dbReference type="InterPro" id="IPR018997">
    <property type="entry name" value="PUB_domain"/>
</dbReference>
<dbReference type="SMART" id="SM00580">
    <property type="entry name" value="PUG"/>
    <property type="match status" value="1"/>
</dbReference>
<dbReference type="Gene3D" id="1.20.58.2190">
    <property type="match status" value="1"/>
</dbReference>
<dbReference type="Gene3D" id="3.10.20.90">
    <property type="entry name" value="Phosphatidylinositol 3-kinase Catalytic Subunit, Chain A, domain 1"/>
    <property type="match status" value="1"/>
</dbReference>
<sequence length="454" mass="51436">MADKIKKFFQKKKADAKFKMAGPGYKLNAAVPQPQVEASSTTKVTPRGPLSDEAKQAAAAALARLGGQKQDTVAFNTSLAAIQAQVRRELEAEKKESSIEEVPKSGVDSSAGDDENLSPFLAVNGVYFKCPLIGPEVLPKDEWHKKIREFLYEQLTEERGLTAVLIIHTCNKNREKLANALVVLSSTAEDREIEVRISVEQCVETLCKYLENILHNPGEEKYHRIRQSNRVFQERVAPLEGTQDLLQAAGFQAEDDYLVFSEERLQTPDTLQILCDALRSAEPITLELDHNLQVLLPSQAASRRELPPVFYNLTPEEIKREQQNRSEILEKSLMLRTKAMREKEELREMRKYRYALIRVRFPDGILLQGTFSVYEKFEAVASFLRETLVEEDRSFVLTTPTGHRLGPEEDSQTLVDLRLVPASVLIFSWDPPLVSADKQQLYLKPEVMILVQNL</sequence>
<evidence type="ECO:0000256" key="1">
    <source>
        <dbReference type="SAM" id="MobiDB-lite"/>
    </source>
</evidence>
<dbReference type="EMBL" id="OE843044">
    <property type="protein sequence ID" value="CAD7602102.1"/>
    <property type="molecule type" value="Genomic_DNA"/>
</dbReference>
<dbReference type="SUPFAM" id="SSF54236">
    <property type="entry name" value="Ubiquitin-like"/>
    <property type="match status" value="1"/>
</dbReference>
<dbReference type="SUPFAM" id="SSF143503">
    <property type="entry name" value="PUG domain-like"/>
    <property type="match status" value="1"/>
</dbReference>
<dbReference type="CDD" id="cd16119">
    <property type="entry name" value="UBX_UBXN6"/>
    <property type="match status" value="1"/>
</dbReference>
<accession>A0A7R9K3R6</accession>
<dbReference type="Pfam" id="PF00789">
    <property type="entry name" value="UBX"/>
    <property type="match status" value="1"/>
</dbReference>
<gene>
    <name evidence="3" type="ORF">TGEB3V08_LOCUS8203</name>
</gene>
<dbReference type="InterPro" id="IPR036339">
    <property type="entry name" value="PUB-like_dom_sf"/>
</dbReference>
<dbReference type="Pfam" id="PF09409">
    <property type="entry name" value="PUB"/>
    <property type="match status" value="1"/>
</dbReference>
<feature type="compositionally biased region" description="Basic and acidic residues" evidence="1">
    <location>
        <begin position="92"/>
        <end position="103"/>
    </location>
</feature>
<dbReference type="InterPro" id="IPR001012">
    <property type="entry name" value="UBX_dom"/>
</dbReference>
<reference evidence="3" key="1">
    <citation type="submission" date="2020-11" db="EMBL/GenBank/DDBJ databases">
        <authorList>
            <person name="Tran Van P."/>
        </authorList>
    </citation>
    <scope>NUCLEOTIDE SEQUENCE</scope>
</reference>
<organism evidence="3">
    <name type="scientific">Timema genevievae</name>
    <name type="common">Walking stick</name>
    <dbReference type="NCBI Taxonomy" id="629358"/>
    <lineage>
        <taxon>Eukaryota</taxon>
        <taxon>Metazoa</taxon>
        <taxon>Ecdysozoa</taxon>
        <taxon>Arthropoda</taxon>
        <taxon>Hexapoda</taxon>
        <taxon>Insecta</taxon>
        <taxon>Pterygota</taxon>
        <taxon>Neoptera</taxon>
        <taxon>Polyneoptera</taxon>
        <taxon>Phasmatodea</taxon>
        <taxon>Timematodea</taxon>
        <taxon>Timematoidea</taxon>
        <taxon>Timematidae</taxon>
        <taxon>Timema</taxon>
    </lineage>
</organism>
<dbReference type="GO" id="GO:0005737">
    <property type="term" value="C:cytoplasm"/>
    <property type="evidence" value="ECO:0007669"/>
    <property type="project" value="TreeGrafter"/>
</dbReference>
<dbReference type="AlphaFoldDB" id="A0A7R9K3R6"/>
<feature type="domain" description="UBX" evidence="2">
    <location>
        <begin position="357"/>
        <end position="427"/>
    </location>
</feature>
<protein>
    <recommendedName>
        <fullName evidence="2">UBX domain-containing protein</fullName>
    </recommendedName>
</protein>
<evidence type="ECO:0000259" key="2">
    <source>
        <dbReference type="PROSITE" id="PS50033"/>
    </source>
</evidence>
<dbReference type="PROSITE" id="PS50033">
    <property type="entry name" value="UBX"/>
    <property type="match status" value="1"/>
</dbReference>
<proteinExistence type="predicted"/>
<dbReference type="PANTHER" id="PTHR23153:SF38">
    <property type="entry name" value="UBX DOMAIN-CONTAINING PROTEIN 6"/>
    <property type="match status" value="1"/>
</dbReference>
<dbReference type="SMART" id="SM00166">
    <property type="entry name" value="UBX"/>
    <property type="match status" value="1"/>
</dbReference>
<dbReference type="CDD" id="cd10460">
    <property type="entry name" value="PUB_UBXD1"/>
    <property type="match status" value="1"/>
</dbReference>
<feature type="region of interest" description="Disordered" evidence="1">
    <location>
        <begin position="31"/>
        <end position="52"/>
    </location>
</feature>
<dbReference type="InterPro" id="IPR029071">
    <property type="entry name" value="Ubiquitin-like_domsf"/>
</dbReference>
<feature type="region of interest" description="Disordered" evidence="1">
    <location>
        <begin position="92"/>
        <end position="113"/>
    </location>
</feature>
<name>A0A7R9K3R6_TIMGE</name>
<dbReference type="InterPro" id="IPR042774">
    <property type="entry name" value="UBXN6_PUB"/>
</dbReference>
<dbReference type="PANTHER" id="PTHR23153">
    <property type="entry name" value="UBX-RELATED"/>
    <property type="match status" value="1"/>
</dbReference>